<evidence type="ECO:0000313" key="2">
    <source>
        <dbReference type="EMBL" id="OUZ30468.1"/>
    </source>
</evidence>
<evidence type="ECO:0000256" key="1">
    <source>
        <dbReference type="SAM" id="Phobius"/>
    </source>
</evidence>
<proteinExistence type="predicted"/>
<dbReference type="AlphaFoldDB" id="A0A200IZV1"/>
<reference evidence="3" key="3">
    <citation type="submission" date="2024-03" db="EMBL/GenBank/DDBJ databases">
        <title>The Genome Sequence of Enterococcus sp. DIV0238c.</title>
        <authorList>
            <consortium name="The Broad Institute Genomics Platform"/>
            <consortium name="The Broad Institute Microbial Omics Core"/>
            <consortium name="The Broad Institute Genomic Center for Infectious Diseases"/>
            <person name="Earl A."/>
            <person name="Manson A."/>
            <person name="Gilmore M."/>
            <person name="Schwartman J."/>
            <person name="Shea T."/>
            <person name="Abouelleil A."/>
            <person name="Cao P."/>
            <person name="Chapman S."/>
            <person name="Cusick C."/>
            <person name="Young S."/>
            <person name="Neafsey D."/>
            <person name="Nusbaum C."/>
            <person name="Birren B."/>
        </authorList>
    </citation>
    <scope>NUCLEOTIDE SEQUENCE</scope>
    <source>
        <strain evidence="3">9D6_DIV0238</strain>
    </source>
</reference>
<evidence type="ECO:0008006" key="5">
    <source>
        <dbReference type="Google" id="ProtNLM"/>
    </source>
</evidence>
<evidence type="ECO:0000313" key="4">
    <source>
        <dbReference type="Proteomes" id="UP000196151"/>
    </source>
</evidence>
<reference evidence="3" key="2">
    <citation type="submission" date="2017-05" db="EMBL/GenBank/DDBJ databases">
        <authorList>
            <consortium name="The Broad Institute Genomics Platform"/>
            <consortium name="The Broad Institute Genomic Center for Infectious Diseases"/>
            <person name="Earl A."/>
            <person name="Manson A."/>
            <person name="Schwartman J."/>
            <person name="Gilmore M."/>
            <person name="Abouelleil A."/>
            <person name="Cao P."/>
            <person name="Chapman S."/>
            <person name="Cusick C."/>
            <person name="Shea T."/>
            <person name="Young S."/>
            <person name="Neafsey D."/>
            <person name="Nusbaum C."/>
            <person name="Birren B."/>
        </authorList>
    </citation>
    <scope>NUCLEOTIDE SEQUENCE</scope>
    <source>
        <strain evidence="3">9D6_DIV0238</strain>
    </source>
</reference>
<keyword evidence="1" id="KW-0812">Transmembrane</keyword>
<keyword evidence="1" id="KW-0472">Membrane</keyword>
<dbReference type="EMBL" id="CP147246">
    <property type="protein sequence ID" value="WYJ94560.1"/>
    <property type="molecule type" value="Genomic_DNA"/>
</dbReference>
<evidence type="ECO:0000313" key="3">
    <source>
        <dbReference type="EMBL" id="WYJ94560.1"/>
    </source>
</evidence>
<name>A0A200IZV1_9ENTE</name>
<keyword evidence="4" id="KW-1185">Reference proteome</keyword>
<dbReference type="Proteomes" id="UP000196151">
    <property type="component" value="Chromosome"/>
</dbReference>
<dbReference type="OrthoDB" id="3010198at2"/>
<accession>A0A200IZV1</accession>
<feature type="transmembrane region" description="Helical" evidence="1">
    <location>
        <begin position="168"/>
        <end position="186"/>
    </location>
</feature>
<organism evidence="2">
    <name type="scientific">Candidatus Enterococcus dunnyi</name>
    <dbReference type="NCBI Taxonomy" id="1834192"/>
    <lineage>
        <taxon>Bacteria</taxon>
        <taxon>Bacillati</taxon>
        <taxon>Bacillota</taxon>
        <taxon>Bacilli</taxon>
        <taxon>Lactobacillales</taxon>
        <taxon>Enterococcaceae</taxon>
        <taxon>Enterococcus</taxon>
    </lineage>
</organism>
<gene>
    <name evidence="3" type="ORF">A5889_002073</name>
    <name evidence="2" type="ORF">A5889_002756</name>
</gene>
<keyword evidence="1" id="KW-1133">Transmembrane helix</keyword>
<feature type="transmembrane region" description="Helical" evidence="1">
    <location>
        <begin position="281"/>
        <end position="303"/>
    </location>
</feature>
<sequence>MLDVRHLKVEQVLFDYIECDEEVYIFNTNNERMVQSTSEMIDYLREYEPGNNTNDPAIDKFIFGAGKRKLLEFKLKGFSISKTFFSVFLKFMDAPAVTTIRLILTGLGILLLPLFFQRGLADYFTEIERIDWKVLVIVYISQLMITMIHELGHYYYYQKYIRSDQFRFGFLLRYFFLFMFYTNVNFMDQLSKKKQLKIMLAGVQIQLMISGIICLLMLYVSSRILTLLFFLNVLNILINLVPFIKTDGYWIINLLIDSQDYMSSFKSWLKREKKDIKRSEILLSLVNVSVIFYIILTGVLQLVQLFL</sequence>
<feature type="transmembrane region" description="Helical" evidence="1">
    <location>
        <begin position="136"/>
        <end position="156"/>
    </location>
</feature>
<dbReference type="EMBL" id="NIBQ01000003">
    <property type="protein sequence ID" value="OUZ30468.1"/>
    <property type="molecule type" value="Genomic_DNA"/>
</dbReference>
<dbReference type="RefSeq" id="WP_087641822.1">
    <property type="nucleotide sequence ID" value="NZ_CP147246.1"/>
</dbReference>
<protein>
    <recommendedName>
        <fullName evidence="5">Peptidase M50 domain-containing protein</fullName>
    </recommendedName>
</protein>
<feature type="transmembrane region" description="Helical" evidence="1">
    <location>
        <begin position="198"/>
        <end position="218"/>
    </location>
</feature>
<feature type="transmembrane region" description="Helical" evidence="1">
    <location>
        <begin position="224"/>
        <end position="244"/>
    </location>
</feature>
<feature type="transmembrane region" description="Helical" evidence="1">
    <location>
        <begin position="98"/>
        <end position="116"/>
    </location>
</feature>
<reference evidence="2" key="1">
    <citation type="submission" date="2017-05" db="EMBL/GenBank/DDBJ databases">
        <title>The Genome Sequence of Enterococcus sp. 9D6_DIV0238.</title>
        <authorList>
            <consortium name="The Broad Institute Genomics Platform"/>
            <consortium name="The Broad Institute Genomic Center for Infectious Diseases"/>
            <person name="Earl A."/>
            <person name="Manson A."/>
            <person name="Schwartman J."/>
            <person name="Gilmore M."/>
            <person name="Abouelleil A."/>
            <person name="Cao P."/>
            <person name="Chapman S."/>
            <person name="Cusick C."/>
            <person name="Shea T."/>
            <person name="Young S."/>
            <person name="Neafsey D."/>
            <person name="Nusbaum C."/>
            <person name="Birren B."/>
        </authorList>
    </citation>
    <scope>NUCLEOTIDE SEQUENCE [LARGE SCALE GENOMIC DNA]</scope>
    <source>
        <strain evidence="2">9D6_DIV0238</strain>
    </source>
</reference>